<evidence type="ECO:0000256" key="6">
    <source>
        <dbReference type="SAM" id="Phobius"/>
    </source>
</evidence>
<dbReference type="InterPro" id="IPR012919">
    <property type="entry name" value="SUN_dom"/>
</dbReference>
<evidence type="ECO:0000313" key="9">
    <source>
        <dbReference type="RefSeq" id="XP_034243625.1"/>
    </source>
</evidence>
<dbReference type="InParanoid" id="A0A6P8Z0Z3"/>
<keyword evidence="4" id="KW-0175">Coiled coil</keyword>
<keyword evidence="2 6" id="KW-0812">Transmembrane</keyword>
<dbReference type="InterPro" id="IPR045119">
    <property type="entry name" value="SUN1-5"/>
</dbReference>
<accession>A0A6P8Z0Z3</accession>
<reference evidence="9" key="1">
    <citation type="submission" date="2025-08" db="UniProtKB">
        <authorList>
            <consortium name="RefSeq"/>
        </authorList>
    </citation>
    <scope>IDENTIFICATION</scope>
    <source>
        <tissue evidence="9">Total insect</tissue>
    </source>
</reference>
<evidence type="ECO:0000256" key="4">
    <source>
        <dbReference type="ARBA" id="ARBA00023054"/>
    </source>
</evidence>
<dbReference type="PANTHER" id="PTHR12911">
    <property type="entry name" value="SAD1/UNC-84-LIKE PROTEIN-RELATED"/>
    <property type="match status" value="1"/>
</dbReference>
<dbReference type="Gene3D" id="2.60.120.260">
    <property type="entry name" value="Galactose-binding domain-like"/>
    <property type="match status" value="1"/>
</dbReference>
<dbReference type="GO" id="GO:0043495">
    <property type="term" value="F:protein-membrane adaptor activity"/>
    <property type="evidence" value="ECO:0007669"/>
    <property type="project" value="TreeGrafter"/>
</dbReference>
<name>A0A6P8Z0Z3_THRPL</name>
<dbReference type="AlphaFoldDB" id="A0A6P8Z0Z3"/>
<evidence type="ECO:0000256" key="5">
    <source>
        <dbReference type="ARBA" id="ARBA00023136"/>
    </source>
</evidence>
<dbReference type="RefSeq" id="XP_034243625.1">
    <property type="nucleotide sequence ID" value="XM_034387734.1"/>
</dbReference>
<dbReference type="KEGG" id="tpal:117646644"/>
<dbReference type="FunFam" id="2.60.120.260:FF:000009">
    <property type="entry name" value="SUN domain-containing protein 1 isoform X1"/>
    <property type="match status" value="1"/>
</dbReference>
<feature type="transmembrane region" description="Helical" evidence="6">
    <location>
        <begin position="121"/>
        <end position="140"/>
    </location>
</feature>
<dbReference type="PROSITE" id="PS51469">
    <property type="entry name" value="SUN"/>
    <property type="match status" value="1"/>
</dbReference>
<dbReference type="Pfam" id="PF07738">
    <property type="entry name" value="Sad1_UNC"/>
    <property type="match status" value="1"/>
</dbReference>
<evidence type="ECO:0000256" key="3">
    <source>
        <dbReference type="ARBA" id="ARBA00022989"/>
    </source>
</evidence>
<keyword evidence="5 6" id="KW-0472">Membrane</keyword>
<evidence type="ECO:0000313" key="8">
    <source>
        <dbReference type="Proteomes" id="UP000515158"/>
    </source>
</evidence>
<comment type="subcellular location">
    <subcellularLocation>
        <location evidence="1">Membrane</location>
    </subcellularLocation>
</comment>
<evidence type="ECO:0000256" key="1">
    <source>
        <dbReference type="ARBA" id="ARBA00004370"/>
    </source>
</evidence>
<feature type="transmembrane region" description="Helical" evidence="6">
    <location>
        <begin position="311"/>
        <end position="333"/>
    </location>
</feature>
<dbReference type="FunCoup" id="A0A6P8Z0Z3">
    <property type="interactions" value="92"/>
</dbReference>
<dbReference type="GO" id="GO:0034993">
    <property type="term" value="C:meiotic nuclear membrane microtubule tethering complex"/>
    <property type="evidence" value="ECO:0007669"/>
    <property type="project" value="TreeGrafter"/>
</dbReference>
<protein>
    <submittedName>
        <fullName evidence="9">Uncharacterized protein LOC117646644 isoform X1</fullName>
    </submittedName>
</protein>
<gene>
    <name evidence="9" type="primary">LOC117646644</name>
</gene>
<dbReference type="GeneID" id="117646644"/>
<feature type="domain" description="SUN" evidence="7">
    <location>
        <begin position="621"/>
        <end position="782"/>
    </location>
</feature>
<keyword evidence="8" id="KW-1185">Reference proteome</keyword>
<dbReference type="PANTHER" id="PTHR12911:SF8">
    <property type="entry name" value="KLAROID PROTEIN-RELATED"/>
    <property type="match status" value="1"/>
</dbReference>
<keyword evidence="3 6" id="KW-1133">Transmembrane helix</keyword>
<proteinExistence type="predicted"/>
<feature type="transmembrane region" description="Helical" evidence="6">
    <location>
        <begin position="255"/>
        <end position="275"/>
    </location>
</feature>
<dbReference type="OrthoDB" id="342281at2759"/>
<evidence type="ECO:0000259" key="7">
    <source>
        <dbReference type="PROSITE" id="PS51469"/>
    </source>
</evidence>
<organism evidence="9">
    <name type="scientific">Thrips palmi</name>
    <name type="common">Melon thrips</name>
    <dbReference type="NCBI Taxonomy" id="161013"/>
    <lineage>
        <taxon>Eukaryota</taxon>
        <taxon>Metazoa</taxon>
        <taxon>Ecdysozoa</taxon>
        <taxon>Arthropoda</taxon>
        <taxon>Hexapoda</taxon>
        <taxon>Insecta</taxon>
        <taxon>Pterygota</taxon>
        <taxon>Neoptera</taxon>
        <taxon>Paraneoptera</taxon>
        <taxon>Thysanoptera</taxon>
        <taxon>Terebrantia</taxon>
        <taxon>Thripoidea</taxon>
        <taxon>Thripidae</taxon>
        <taxon>Thrips</taxon>
    </lineage>
</organism>
<feature type="transmembrane region" description="Helical" evidence="6">
    <location>
        <begin position="216"/>
        <end position="235"/>
    </location>
</feature>
<dbReference type="Proteomes" id="UP000515158">
    <property type="component" value="Unplaced"/>
</dbReference>
<sequence length="782" mass="88931">MSDRVLRSRVRNGSASISLSEDREKVKYSVFPKTDYTYSPLSSYHREISPGVMTLPNMSRSGLHSTNQVNHHVAAKSHFNPSRLNYSDSFCSDSDEVDDSRLAYNRRQGQKSTWMIVKSTVSSFMMSIFTFLITTTNSFYTSFSQRRKVPPAQRAQHYYSYIPKQEGLLSRIQTHIYRSSSWIYRNVFHDVFNDAWSTSSRQSTWASKGVTRKSRFLRLLPLLLLLLLLGFIVWWLWDDSSSVPPKMTEEQTSSWIWNVLTFPLSMIHSLFSSVFHGMTVPFSPSSFEGLISVLYDIVLAPWNLLVSVGEVLVSFGWSIISLFQMIMASFLNFKINLWESRSDYQTSDSGLPSFSSNEAQSDSIKALIRAALQNQEASILSKMSKSEEGIRAEVLSKIARSEDKIRAELIAKQEHGQQLNAKIVSLQNELRRWKRRYMTCCRVSDPVSAATFKEKLHDELKQLFSSPEGLVLLGAVAAHLTPVDKAPANIVQFNDTEIRLWISSTFLDKDDFERKMANMTKYFNEELERRSAEMMGASVEEIKARIANESQMYLAQMSKLRAEVSSSYMLHNDHLQSGTRFSGQSISGWDESRVRMIVQSALALYDADKTGMADYALESQGGQVISTRCTETYQVKSPTLSVFGVPLWYPSNSPRTVIQPGMHPGECWAFVGSQGYLVIQLSHRILVQGFTYEHISPVLLPTGKMDSAPKEFSIYGLRAEGDHDPILLGNYHYLQNSTSMQYFPVQRSGVQPLQLIEIQVKSNHGNINYTCMYRFRVHGKIA</sequence>
<evidence type="ECO:0000256" key="2">
    <source>
        <dbReference type="ARBA" id="ARBA00022692"/>
    </source>
</evidence>